<organism evidence="4 5">
    <name type="scientific">Congregibacter variabilis</name>
    <dbReference type="NCBI Taxonomy" id="3081200"/>
    <lineage>
        <taxon>Bacteria</taxon>
        <taxon>Pseudomonadati</taxon>
        <taxon>Pseudomonadota</taxon>
        <taxon>Gammaproteobacteria</taxon>
        <taxon>Cellvibrionales</taxon>
        <taxon>Halieaceae</taxon>
        <taxon>Congregibacter</taxon>
    </lineage>
</organism>
<dbReference type="PANTHER" id="PTHR43575">
    <property type="entry name" value="PROTEIN ABCI7, CHLOROPLASTIC"/>
    <property type="match status" value="1"/>
</dbReference>
<dbReference type="InterPro" id="IPR000825">
    <property type="entry name" value="SUF_FeS_clus_asmbl_SufBD_core"/>
</dbReference>
<dbReference type="InterPro" id="IPR037284">
    <property type="entry name" value="SUF_FeS_clus_asmbl_SufBD_sf"/>
</dbReference>
<comment type="similarity">
    <text evidence="1">Belongs to the iron-sulfur cluster assembly SufBD family.</text>
</comment>
<dbReference type="Proteomes" id="UP001626537">
    <property type="component" value="Chromosome"/>
</dbReference>
<evidence type="ECO:0000313" key="5">
    <source>
        <dbReference type="Proteomes" id="UP001626537"/>
    </source>
</evidence>
<reference evidence="4 5" key="1">
    <citation type="submission" date="2023-10" db="EMBL/GenBank/DDBJ databases">
        <title>Two novel species belonging to the OM43/NOR5 clade.</title>
        <authorList>
            <person name="Park M."/>
        </authorList>
    </citation>
    <scope>NUCLEOTIDE SEQUENCE [LARGE SCALE GENOMIC DNA]</scope>
    <source>
        <strain evidence="4 5">IMCC43200</strain>
    </source>
</reference>
<feature type="domain" description="SUF system FeS cluster assembly SufBD core" evidence="2">
    <location>
        <begin position="171"/>
        <end position="398"/>
    </location>
</feature>
<dbReference type="Pfam" id="PF19295">
    <property type="entry name" value="SufBD_N"/>
    <property type="match status" value="1"/>
</dbReference>
<feature type="domain" description="SUF system FeS cluster assembly SufBD N-terminal" evidence="3">
    <location>
        <begin position="17"/>
        <end position="158"/>
    </location>
</feature>
<dbReference type="InterPro" id="IPR045595">
    <property type="entry name" value="SufBD_N"/>
</dbReference>
<name>A0ABZ0HZ41_9GAMM</name>
<gene>
    <name evidence="4" type="primary">sufD</name>
    <name evidence="4" type="ORF">R0135_10005</name>
</gene>
<dbReference type="PANTHER" id="PTHR43575:SF1">
    <property type="entry name" value="PROTEIN ABCI7, CHLOROPLASTIC"/>
    <property type="match status" value="1"/>
</dbReference>
<sequence>MSSFMQQPLAEATRRVPHWLQSVQARGLTSWEGASMPTRRTENWKYTGLSALRDDYALADAETSLESLPENLAPGFGGSRLVFVDGIYQPALSNTAHAEGVQVCRFDEASDAQAGKIAEHLNTSLDVEDHLFAALNTATLRDGVFVEIAANAAVDSPVEFLWLVSAGKAPTAINQRLLVLAQKGSSATIVEHFVSLDASNESFCNGMTELLLSPNARLSHYRIHEESGNAVHIGGVHARLDRDAHLESFHLALGSVLKRFDLVVNHAGPGAYASLNGVYLPRGDEHIDYHSTIEHAVPHCDTDEVFRGIIADRATAVFNGRIHIHPDAQKTRAELSNRNLLTSTEAQINSKPELEIYADDVQCAHGATVAQLDELAMHYLRTRGVSRAEAEVMLSFGFINELIEALKLESLRNYLRPLLASRFARNSQLARHLL</sequence>
<dbReference type="InterPro" id="IPR055346">
    <property type="entry name" value="Fe-S_cluster_assembly_SufBD"/>
</dbReference>
<evidence type="ECO:0000313" key="4">
    <source>
        <dbReference type="EMBL" id="WOJ92120.1"/>
    </source>
</evidence>
<accession>A0ABZ0HZ41</accession>
<evidence type="ECO:0000256" key="1">
    <source>
        <dbReference type="ARBA" id="ARBA00043967"/>
    </source>
</evidence>
<protein>
    <submittedName>
        <fullName evidence="4">Fe-S cluster assembly protein SufD</fullName>
    </submittedName>
</protein>
<keyword evidence="5" id="KW-1185">Reference proteome</keyword>
<proteinExistence type="inferred from homology"/>
<dbReference type="NCBIfam" id="TIGR01981">
    <property type="entry name" value="sufD"/>
    <property type="match status" value="1"/>
</dbReference>
<dbReference type="InterPro" id="IPR011542">
    <property type="entry name" value="SUF_FeS_clus_asmbl_SufD"/>
</dbReference>
<dbReference type="RefSeq" id="WP_407346699.1">
    <property type="nucleotide sequence ID" value="NZ_CP136864.1"/>
</dbReference>
<evidence type="ECO:0000259" key="2">
    <source>
        <dbReference type="Pfam" id="PF01458"/>
    </source>
</evidence>
<dbReference type="EMBL" id="CP136864">
    <property type="protein sequence ID" value="WOJ92120.1"/>
    <property type="molecule type" value="Genomic_DNA"/>
</dbReference>
<evidence type="ECO:0000259" key="3">
    <source>
        <dbReference type="Pfam" id="PF19295"/>
    </source>
</evidence>
<dbReference type="Pfam" id="PF01458">
    <property type="entry name" value="SUFBD_core"/>
    <property type="match status" value="1"/>
</dbReference>
<dbReference type="SUPFAM" id="SSF101960">
    <property type="entry name" value="Stabilizer of iron transporter SufD"/>
    <property type="match status" value="1"/>
</dbReference>